<protein>
    <submittedName>
        <fullName evidence="2">Pimeloyl-ACP methyl ester carboxylesterase</fullName>
    </submittedName>
</protein>
<dbReference type="InterPro" id="IPR000073">
    <property type="entry name" value="AB_hydrolase_1"/>
</dbReference>
<proteinExistence type="predicted"/>
<dbReference type="EMBL" id="JAGGJU010000014">
    <property type="protein sequence ID" value="MBP1853066.1"/>
    <property type="molecule type" value="Genomic_DNA"/>
</dbReference>
<organism evidence="2 3">
    <name type="scientific">Rhizobium halophytocola</name>
    <dbReference type="NCBI Taxonomy" id="735519"/>
    <lineage>
        <taxon>Bacteria</taxon>
        <taxon>Pseudomonadati</taxon>
        <taxon>Pseudomonadota</taxon>
        <taxon>Alphaproteobacteria</taxon>
        <taxon>Hyphomicrobiales</taxon>
        <taxon>Rhizobiaceae</taxon>
        <taxon>Rhizobium/Agrobacterium group</taxon>
        <taxon>Rhizobium</taxon>
    </lineage>
</organism>
<feature type="domain" description="AB hydrolase-1" evidence="1">
    <location>
        <begin position="57"/>
        <end position="303"/>
    </location>
</feature>
<reference evidence="2 3" key="1">
    <citation type="submission" date="2021-03" db="EMBL/GenBank/DDBJ databases">
        <title>Genomic Encyclopedia of Type Strains, Phase IV (KMG-IV): sequencing the most valuable type-strain genomes for metagenomic binning, comparative biology and taxonomic classification.</title>
        <authorList>
            <person name="Goeker M."/>
        </authorList>
    </citation>
    <scope>NUCLEOTIDE SEQUENCE [LARGE SCALE GENOMIC DNA]</scope>
    <source>
        <strain evidence="2 3">DSM 21600</strain>
    </source>
</reference>
<sequence length="361" mass="40288">MEAAFRHRATSIVQAPKMSVQQRNLPFPGGVLTAEVTSMTLSVPPAEWLSQHPGRNFVLLHGLVMAPTFWRLYAPRYVVEHNTVAYPLPGHDRWHLPVTGQVITTEDIIEAYAAAIERDFDGHPVTLVGHSTGAFISLLLAERRPDLVRSVVLMGGFACGRFEGQERFAARLLRIPGIGMSVFCTLLKRWISTPEGFRQGSSDCVFDKSCPWETAETVAMIEAVRQRLLTCKPQDIAAVVSWFQRTSLLDRIANVEVPVLNLIGINDEVVPPLHQLRLSRLLPNVQTVLFGKSGHLLMVERQGELDRVFARFCADPWLLQPSRRPLPAGPKNEMVLPRQNSFLSQVLPSFVSRGTNAPRAH</sequence>
<evidence type="ECO:0000313" key="2">
    <source>
        <dbReference type="EMBL" id="MBP1853066.1"/>
    </source>
</evidence>
<dbReference type="InterPro" id="IPR029058">
    <property type="entry name" value="AB_hydrolase_fold"/>
</dbReference>
<dbReference type="Gene3D" id="3.40.50.1820">
    <property type="entry name" value="alpha/beta hydrolase"/>
    <property type="match status" value="1"/>
</dbReference>
<accession>A0ABS4E545</accession>
<dbReference type="PANTHER" id="PTHR43689">
    <property type="entry name" value="HYDROLASE"/>
    <property type="match status" value="1"/>
</dbReference>
<dbReference type="Pfam" id="PF12697">
    <property type="entry name" value="Abhydrolase_6"/>
    <property type="match status" value="1"/>
</dbReference>
<name>A0ABS4E545_9HYPH</name>
<evidence type="ECO:0000313" key="3">
    <source>
        <dbReference type="Proteomes" id="UP000759443"/>
    </source>
</evidence>
<gene>
    <name evidence="2" type="ORF">J2Z17_004525</name>
</gene>
<dbReference type="PANTHER" id="PTHR43689:SF8">
    <property type="entry name" value="ALPHA_BETA-HYDROLASES SUPERFAMILY PROTEIN"/>
    <property type="match status" value="1"/>
</dbReference>
<dbReference type="RefSeq" id="WP_209948495.1">
    <property type="nucleotide sequence ID" value="NZ_JAGGJU010000014.1"/>
</dbReference>
<dbReference type="SUPFAM" id="SSF53474">
    <property type="entry name" value="alpha/beta-Hydrolases"/>
    <property type="match status" value="1"/>
</dbReference>
<comment type="caution">
    <text evidence="2">The sequence shown here is derived from an EMBL/GenBank/DDBJ whole genome shotgun (WGS) entry which is preliminary data.</text>
</comment>
<keyword evidence="3" id="KW-1185">Reference proteome</keyword>
<evidence type="ECO:0000259" key="1">
    <source>
        <dbReference type="Pfam" id="PF12697"/>
    </source>
</evidence>
<dbReference type="Proteomes" id="UP000759443">
    <property type="component" value="Unassembled WGS sequence"/>
</dbReference>